<gene>
    <name evidence="2" type="ORF">H9628_02755</name>
</gene>
<organism evidence="2 3">
    <name type="scientific">Kaistella pullorum</name>
    <dbReference type="NCBI Taxonomy" id="2763074"/>
    <lineage>
        <taxon>Bacteria</taxon>
        <taxon>Pseudomonadati</taxon>
        <taxon>Bacteroidota</taxon>
        <taxon>Flavobacteriia</taxon>
        <taxon>Flavobacteriales</taxon>
        <taxon>Weeksellaceae</taxon>
        <taxon>Chryseobacterium group</taxon>
        <taxon>Kaistella</taxon>
    </lineage>
</organism>
<dbReference type="RefSeq" id="WP_251832586.1">
    <property type="nucleotide sequence ID" value="NZ_JACSPS010000001.1"/>
</dbReference>
<reference evidence="2 3" key="1">
    <citation type="submission" date="2020-08" db="EMBL/GenBank/DDBJ databases">
        <title>A Genomic Blueprint of the Chicken Gut Microbiome.</title>
        <authorList>
            <person name="Gilroy R."/>
            <person name="Ravi A."/>
            <person name="Getino M."/>
            <person name="Pursley I."/>
            <person name="Horton D.L."/>
            <person name="Alikhan N.-F."/>
            <person name="Baker D."/>
            <person name="Gharbi K."/>
            <person name="Hall N."/>
            <person name="Watson M."/>
            <person name="Adriaenssens E.M."/>
            <person name="Foster-Nyarko E."/>
            <person name="Jarju S."/>
            <person name="Secka A."/>
            <person name="Antonio M."/>
            <person name="Oren A."/>
            <person name="Chaudhuri R."/>
            <person name="La Ragione R.M."/>
            <person name="Hildebrand F."/>
            <person name="Pallen M.J."/>
        </authorList>
    </citation>
    <scope>NUCLEOTIDE SEQUENCE [LARGE SCALE GENOMIC DNA]</scope>
    <source>
        <strain evidence="2 3">Sa1CVA4</strain>
    </source>
</reference>
<accession>A0ABR8WKD1</accession>
<protein>
    <submittedName>
        <fullName evidence="2">GLPGLI family protein</fullName>
    </submittedName>
</protein>
<dbReference type="NCBIfam" id="TIGR01200">
    <property type="entry name" value="GLPGLI"/>
    <property type="match status" value="1"/>
</dbReference>
<feature type="chain" id="PRO_5046344544" evidence="1">
    <location>
        <begin position="18"/>
        <end position="290"/>
    </location>
</feature>
<comment type="caution">
    <text evidence="2">The sequence shown here is derived from an EMBL/GenBank/DDBJ whole genome shotgun (WGS) entry which is preliminary data.</text>
</comment>
<dbReference type="InterPro" id="IPR005901">
    <property type="entry name" value="GLPGLI"/>
</dbReference>
<feature type="signal peptide" evidence="1">
    <location>
        <begin position="1"/>
        <end position="17"/>
    </location>
</feature>
<evidence type="ECO:0000313" key="3">
    <source>
        <dbReference type="Proteomes" id="UP000626242"/>
    </source>
</evidence>
<evidence type="ECO:0000256" key="1">
    <source>
        <dbReference type="SAM" id="SignalP"/>
    </source>
</evidence>
<name>A0ABR8WKD1_9FLAO</name>
<keyword evidence="1" id="KW-0732">Signal</keyword>
<dbReference type="Proteomes" id="UP000626242">
    <property type="component" value="Unassembled WGS sequence"/>
</dbReference>
<proteinExistence type="predicted"/>
<dbReference type="EMBL" id="JACSPS010000001">
    <property type="protein sequence ID" value="MBD8017382.1"/>
    <property type="molecule type" value="Genomic_DNA"/>
</dbReference>
<sequence>MKKITALFLLFGLMVSAQNNRVIYEYTFRPDSSKTDSLKTEWMYLDISKNGSKYYSKKAFENDSIVAESIKKQMASGSRNIAVSRQRNGIEISYEVEKLYPGYQTFLTASIGNDSYKVAEDRTPVWKIQPEKKKIGEFMAQKAVTDFAGRSWEAWFTPDVPIQDGPYKFSGLPGLIVSVADRSGSHSIELKGLKKITQTSSTEVDTQGRDLPFTRRKPIEVNRKQYAQKLKQYENDPVQGMRELLARPNSKVKINMNGKEISDPAEILRTMERNAREEIARNNNKIELEP</sequence>
<evidence type="ECO:0000313" key="2">
    <source>
        <dbReference type="EMBL" id="MBD8017382.1"/>
    </source>
</evidence>
<dbReference type="Pfam" id="PF09697">
    <property type="entry name" value="Porph_ging"/>
    <property type="match status" value="1"/>
</dbReference>
<keyword evidence="3" id="KW-1185">Reference proteome</keyword>